<dbReference type="AlphaFoldDB" id="A0A642UXS5"/>
<feature type="coiled-coil region" evidence="1">
    <location>
        <begin position="284"/>
        <end position="325"/>
    </location>
</feature>
<dbReference type="Pfam" id="PF12539">
    <property type="entry name" value="Csm1"/>
    <property type="match status" value="1"/>
</dbReference>
<dbReference type="InterPro" id="IPR020981">
    <property type="entry name" value="Csm1/Pcs1_C"/>
</dbReference>
<dbReference type="OrthoDB" id="4096868at2759"/>
<evidence type="ECO:0000256" key="2">
    <source>
        <dbReference type="SAM" id="MobiDB-lite"/>
    </source>
</evidence>
<dbReference type="PANTHER" id="PTHR28006:SF1">
    <property type="entry name" value="MONOPOLIN COMPLEX SUBUNIT CSM1"/>
    <property type="match status" value="1"/>
</dbReference>
<proteinExistence type="predicted"/>
<dbReference type="Gene3D" id="3.90.1150.80">
    <property type="match status" value="1"/>
</dbReference>
<feature type="compositionally biased region" description="Basic residues" evidence="2">
    <location>
        <begin position="78"/>
        <end position="90"/>
    </location>
</feature>
<feature type="compositionally biased region" description="Basic and acidic residues" evidence="2">
    <location>
        <begin position="136"/>
        <end position="155"/>
    </location>
</feature>
<organism evidence="4 5">
    <name type="scientific">Trichomonascus ciferrii</name>
    <dbReference type="NCBI Taxonomy" id="44093"/>
    <lineage>
        <taxon>Eukaryota</taxon>
        <taxon>Fungi</taxon>
        <taxon>Dikarya</taxon>
        <taxon>Ascomycota</taxon>
        <taxon>Saccharomycotina</taxon>
        <taxon>Dipodascomycetes</taxon>
        <taxon>Dipodascales</taxon>
        <taxon>Trichomonascaceae</taxon>
        <taxon>Trichomonascus</taxon>
        <taxon>Trichomonascus ciferrii complex</taxon>
    </lineage>
</organism>
<feature type="domain" description="Monopolin complex subunit Csm1/Pcs1 C-terminal" evidence="3">
    <location>
        <begin position="334"/>
        <end position="409"/>
    </location>
</feature>
<dbReference type="GO" id="GO:0045144">
    <property type="term" value="P:meiotic sister chromatid segregation"/>
    <property type="evidence" value="ECO:0007669"/>
    <property type="project" value="TreeGrafter"/>
</dbReference>
<dbReference type="GO" id="GO:1990644">
    <property type="term" value="F:microtubule site clamp"/>
    <property type="evidence" value="ECO:0007669"/>
    <property type="project" value="TreeGrafter"/>
</dbReference>
<comment type="caution">
    <text evidence="4">The sequence shown here is derived from an EMBL/GenBank/DDBJ whole genome shotgun (WGS) entry which is preliminary data.</text>
</comment>
<dbReference type="CDD" id="cd23787">
    <property type="entry name" value="RWD_CSM1"/>
    <property type="match status" value="1"/>
</dbReference>
<dbReference type="PANTHER" id="PTHR28006">
    <property type="entry name" value="MONOPOLIN COMPLEX SUBUNIT CSM1"/>
    <property type="match status" value="1"/>
</dbReference>
<name>A0A642UXS5_9ASCO</name>
<dbReference type="GO" id="GO:0033551">
    <property type="term" value="C:monopolin complex"/>
    <property type="evidence" value="ECO:0007669"/>
    <property type="project" value="InterPro"/>
</dbReference>
<keyword evidence="1" id="KW-0175">Coiled coil</keyword>
<feature type="region of interest" description="Disordered" evidence="2">
    <location>
        <begin position="1"/>
        <end position="225"/>
    </location>
</feature>
<feature type="compositionally biased region" description="Basic residues" evidence="2">
    <location>
        <begin position="1"/>
        <end position="10"/>
    </location>
</feature>
<dbReference type="GO" id="GO:0034506">
    <property type="term" value="C:chromosome, centromeric core domain"/>
    <property type="evidence" value="ECO:0007669"/>
    <property type="project" value="TreeGrafter"/>
</dbReference>
<protein>
    <recommendedName>
        <fullName evidence="3">Monopolin complex subunit Csm1/Pcs1 C-terminal domain-containing protein</fullName>
    </recommendedName>
</protein>
<sequence length="426" mass="48763">MPPKKKKAANKKNVEEESVNNESVETHVEQSVSKRRTRRQKKEEEDREQEKSSTQEQDANSLYPVLREEPVVEEEPKKRKSKVKKPKPWQKKKEEEEAEEKQQQEEEHVPPQAVEEQDQKPTEDDSDKANSMVAVDQRESPEITGKKQGKEKVSEAKQSTPSKKLKPNLVPETTPLVPLTKQNRKRPASMGNSPEHRNKISKLNGTTDQLKTRKPSGKEASPAATVSFKELEQKFHRLKNLRETEVEKAFREYREAAEKRDKAHGKMLQELSDRMDQEVQRATANNDAGNSEELSEEIESLQSELEEANNEIRRLQAKLAQSSNTGDSEKSLYLCSDLSGLTIQKVETTEEGLVYDCLQNGRFGVLHYTLTDPQDENADEITYTPQADNSEDILSQLPDYFLEPLSFSREAAAQFYWKIAQSLNKK</sequence>
<gene>
    <name evidence="4" type="ORF">TRICI_004922</name>
</gene>
<dbReference type="VEuPathDB" id="FungiDB:TRICI_004922"/>
<dbReference type="GO" id="GO:0072686">
    <property type="term" value="C:mitotic spindle"/>
    <property type="evidence" value="ECO:0007669"/>
    <property type="project" value="TreeGrafter"/>
</dbReference>
<evidence type="ECO:0000259" key="3">
    <source>
        <dbReference type="Pfam" id="PF12539"/>
    </source>
</evidence>
<reference evidence="4" key="1">
    <citation type="journal article" date="2019" name="G3 (Bethesda)">
        <title>Genome Assemblies of Two Rare Opportunistic Yeast Pathogens: Diutina rugosa (syn. Candida rugosa) and Trichomonascus ciferrii (syn. Candida ciferrii).</title>
        <authorList>
            <person name="Mixao V."/>
            <person name="Saus E."/>
            <person name="Hansen A.P."/>
            <person name="Lass-Florl C."/>
            <person name="Gabaldon T."/>
        </authorList>
    </citation>
    <scope>NUCLEOTIDE SEQUENCE</scope>
    <source>
        <strain evidence="4">CBS 4856</strain>
    </source>
</reference>
<dbReference type="GO" id="GO:0051315">
    <property type="term" value="P:attachment of mitotic spindle microtubules to kinetochore"/>
    <property type="evidence" value="ECO:0007669"/>
    <property type="project" value="TreeGrafter"/>
</dbReference>
<keyword evidence="5" id="KW-1185">Reference proteome</keyword>
<feature type="compositionally biased region" description="Basic and acidic residues" evidence="2">
    <location>
        <begin position="91"/>
        <end position="109"/>
    </location>
</feature>
<accession>A0A642UXS5</accession>
<dbReference type="Proteomes" id="UP000761534">
    <property type="component" value="Unassembled WGS sequence"/>
</dbReference>
<dbReference type="InterPro" id="IPR038608">
    <property type="entry name" value="Csm1/Pcs1_C_sf"/>
</dbReference>
<evidence type="ECO:0000256" key="1">
    <source>
        <dbReference type="SAM" id="Coils"/>
    </source>
</evidence>
<evidence type="ECO:0000313" key="4">
    <source>
        <dbReference type="EMBL" id="KAA8907631.1"/>
    </source>
</evidence>
<dbReference type="InterPro" id="IPR040349">
    <property type="entry name" value="Csm1/Pcs1"/>
</dbReference>
<evidence type="ECO:0000313" key="5">
    <source>
        <dbReference type="Proteomes" id="UP000761534"/>
    </source>
</evidence>
<feature type="compositionally biased region" description="Basic and acidic residues" evidence="2">
    <location>
        <begin position="41"/>
        <end position="53"/>
    </location>
</feature>
<dbReference type="EMBL" id="SWFS01000376">
    <property type="protein sequence ID" value="KAA8907631.1"/>
    <property type="molecule type" value="Genomic_DNA"/>
</dbReference>
<dbReference type="GO" id="GO:0005730">
    <property type="term" value="C:nucleolus"/>
    <property type="evidence" value="ECO:0007669"/>
    <property type="project" value="TreeGrafter"/>
</dbReference>
<feature type="compositionally biased region" description="Basic and acidic residues" evidence="2">
    <location>
        <begin position="66"/>
        <end position="77"/>
    </location>
</feature>